<feature type="transmembrane region" description="Helical" evidence="1">
    <location>
        <begin position="218"/>
        <end position="236"/>
    </location>
</feature>
<proteinExistence type="predicted"/>
<keyword evidence="3" id="KW-1185">Reference proteome</keyword>
<feature type="transmembrane region" description="Helical" evidence="1">
    <location>
        <begin position="321"/>
        <end position="339"/>
    </location>
</feature>
<organism evidence="2 3">
    <name type="scientific">Clostridium oceanicum</name>
    <dbReference type="NCBI Taxonomy" id="1543"/>
    <lineage>
        <taxon>Bacteria</taxon>
        <taxon>Bacillati</taxon>
        <taxon>Bacillota</taxon>
        <taxon>Clostridia</taxon>
        <taxon>Eubacteriales</taxon>
        <taxon>Clostridiaceae</taxon>
        <taxon>Clostridium</taxon>
    </lineage>
</organism>
<dbReference type="EMBL" id="BAAACG010000006">
    <property type="protein sequence ID" value="GAA0734759.1"/>
    <property type="molecule type" value="Genomic_DNA"/>
</dbReference>
<reference evidence="2 3" key="1">
    <citation type="journal article" date="2019" name="Int. J. Syst. Evol. Microbiol.">
        <title>The Global Catalogue of Microorganisms (GCM) 10K type strain sequencing project: providing services to taxonomists for standard genome sequencing and annotation.</title>
        <authorList>
            <consortium name="The Broad Institute Genomics Platform"/>
            <consortium name="The Broad Institute Genome Sequencing Center for Infectious Disease"/>
            <person name="Wu L."/>
            <person name="Ma J."/>
        </authorList>
    </citation>
    <scope>NUCLEOTIDE SEQUENCE [LARGE SCALE GENOMIC DNA]</scope>
    <source>
        <strain evidence="2 3">JCM 1407</strain>
    </source>
</reference>
<feature type="transmembrane region" description="Helical" evidence="1">
    <location>
        <begin position="359"/>
        <end position="380"/>
    </location>
</feature>
<protein>
    <submittedName>
        <fullName evidence="2">Sporulation integral membrane protein YlbJ</fullName>
    </submittedName>
</protein>
<dbReference type="Proteomes" id="UP001501510">
    <property type="component" value="Unassembled WGS sequence"/>
</dbReference>
<name>A0ABN1JBE6_9CLOT</name>
<keyword evidence="1" id="KW-0812">Transmembrane</keyword>
<sequence length="388" mass="43668">MTLLFCIIFLCIISLLFIIFKSKNLIISIISSILIVYIILNPKLCIESTISGSNLFFYKVFPSLFPFLILINIIINCDGVYIYSKLLGRVLCPPLRVTEKCSLPLVVSALCGYPLGAKYSCDLYERGDIDYPTCQRLINIASNAGPLFIIGSVGTSMLQNPYAGYLLLISNYISCIIIGLLTPNFNDLKYRYTKPKINTSPKNIGEVLKTSVDNSIKTCLNIAGFIILFSVLLNIIKNNTMFQTSLNNICNIFSLDKNLIEGFILGLIEMTNGCYLISLSSVNLYVKLFTISFLLCFSGFSVTSQVYSFTYKHNLNMKRYIKIKIFQGIIGSIICILLYKIPMLNVSLNAFSRFNKTSHIQSNLLFLSLVIILILPIILYKTITKRKL</sequence>
<keyword evidence="1" id="KW-0472">Membrane</keyword>
<feature type="transmembrane region" description="Helical" evidence="1">
    <location>
        <begin position="26"/>
        <end position="44"/>
    </location>
</feature>
<gene>
    <name evidence="2" type="primary">ylbJ</name>
    <name evidence="2" type="ORF">GCM10008906_07360</name>
</gene>
<evidence type="ECO:0000313" key="3">
    <source>
        <dbReference type="Proteomes" id="UP001501510"/>
    </source>
</evidence>
<keyword evidence="1" id="KW-1133">Transmembrane helix</keyword>
<feature type="transmembrane region" description="Helical" evidence="1">
    <location>
        <begin position="56"/>
        <end position="75"/>
    </location>
</feature>
<feature type="transmembrane region" description="Helical" evidence="1">
    <location>
        <begin position="162"/>
        <end position="181"/>
    </location>
</feature>
<accession>A0ABN1JBE6</accession>
<comment type="caution">
    <text evidence="2">The sequence shown here is derived from an EMBL/GenBank/DDBJ whole genome shotgun (WGS) entry which is preliminary data.</text>
</comment>
<evidence type="ECO:0000256" key="1">
    <source>
        <dbReference type="SAM" id="Phobius"/>
    </source>
</evidence>
<dbReference type="InterPro" id="IPR014226">
    <property type="entry name" value="Spore_IM_YlbJ"/>
</dbReference>
<feature type="transmembrane region" description="Helical" evidence="1">
    <location>
        <begin position="288"/>
        <end position="309"/>
    </location>
</feature>
<dbReference type="NCBIfam" id="TIGR02871">
    <property type="entry name" value="spore_ylbJ"/>
    <property type="match status" value="1"/>
</dbReference>
<evidence type="ECO:0000313" key="2">
    <source>
        <dbReference type="EMBL" id="GAA0734759.1"/>
    </source>
</evidence>
<dbReference type="RefSeq" id="WP_343759009.1">
    <property type="nucleotide sequence ID" value="NZ_BAAACG010000006.1"/>
</dbReference>